<dbReference type="RefSeq" id="WP_161931659.1">
    <property type="nucleotide sequence ID" value="NZ_CP047901.1"/>
</dbReference>
<accession>A0A857N7E2</accession>
<feature type="transmembrane region" description="Helical" evidence="2">
    <location>
        <begin position="16"/>
        <end position="35"/>
    </location>
</feature>
<feature type="compositionally biased region" description="Pro residues" evidence="1">
    <location>
        <begin position="84"/>
        <end position="95"/>
    </location>
</feature>
<proteinExistence type="predicted"/>
<evidence type="ECO:0000313" key="3">
    <source>
        <dbReference type="EMBL" id="QHO63273.1"/>
    </source>
</evidence>
<keyword evidence="2" id="KW-0812">Transmembrane</keyword>
<protein>
    <recommendedName>
        <fullName evidence="5">YtxH domain-containing protein</fullName>
    </recommendedName>
</protein>
<evidence type="ECO:0008006" key="5">
    <source>
        <dbReference type="Google" id="ProtNLM"/>
    </source>
</evidence>
<evidence type="ECO:0000256" key="1">
    <source>
        <dbReference type="SAM" id="MobiDB-lite"/>
    </source>
</evidence>
<dbReference type="EMBL" id="CP047901">
    <property type="protein sequence ID" value="QHO63273.1"/>
    <property type="molecule type" value="Genomic_DNA"/>
</dbReference>
<evidence type="ECO:0000256" key="2">
    <source>
        <dbReference type="SAM" id="Phobius"/>
    </source>
</evidence>
<sequence length="118" mass="12995">MTNSRLDRQIIYQDNSLSSFITGVALGAVAALLLGTKEGRVLTRKLKENLSSLTEEIKPFLDDLPPKAHNLVENLKHQNNDLTPLPPDLAPPAPPSDLSSRLHRDNPPPTFTQRGKPL</sequence>
<organism evidence="3 4">
    <name type="scientific">Candidatus Chazhemtobacterium aquaticus</name>
    <dbReference type="NCBI Taxonomy" id="2715735"/>
    <lineage>
        <taxon>Bacteria</taxon>
        <taxon>Candidatus Chazhemtobacteraceae</taxon>
        <taxon>Candidatus Chazhemtobacterium</taxon>
    </lineage>
</organism>
<keyword evidence="2" id="KW-0472">Membrane</keyword>
<reference evidence="4" key="1">
    <citation type="journal article" date="2020" name="Microorganisms">
        <title>Complete Genome of a Member of a New Bacterial Lineage in the Microgenomates Group Reveals an Unusual Nucleotide Composition Disparity Between Two Strands of DNA and Limited Metabolic Potential.</title>
        <authorList>
            <person name="Kadnikov V.V."/>
            <person name="Mardanov A.V."/>
            <person name="Beletsky A.V."/>
            <person name="Karnachuk O.V."/>
            <person name="Ravin N.V."/>
        </authorList>
    </citation>
    <scope>NUCLEOTIDE SEQUENCE [LARGE SCALE GENOMIC DNA]</scope>
</reference>
<keyword evidence="4" id="KW-1185">Reference proteome</keyword>
<dbReference type="AlphaFoldDB" id="A0A857N7E2"/>
<dbReference type="Proteomes" id="UP000463983">
    <property type="component" value="Chromosome"/>
</dbReference>
<name>A0A857N7E2_9BACT</name>
<dbReference type="KEGG" id="caqa:MICH65_0292"/>
<dbReference type="InterPro" id="IPR024623">
    <property type="entry name" value="YtxH"/>
</dbReference>
<gene>
    <name evidence="3" type="ORF">MICH65_0292</name>
</gene>
<evidence type="ECO:0000313" key="4">
    <source>
        <dbReference type="Proteomes" id="UP000463983"/>
    </source>
</evidence>
<dbReference type="Pfam" id="PF12732">
    <property type="entry name" value="YtxH"/>
    <property type="match status" value="1"/>
</dbReference>
<feature type="region of interest" description="Disordered" evidence="1">
    <location>
        <begin position="74"/>
        <end position="118"/>
    </location>
</feature>
<keyword evidence="2" id="KW-1133">Transmembrane helix</keyword>